<keyword evidence="1" id="KW-0812">Transmembrane</keyword>
<feature type="transmembrane region" description="Helical" evidence="1">
    <location>
        <begin position="39"/>
        <end position="56"/>
    </location>
</feature>
<feature type="transmembrane region" description="Helical" evidence="1">
    <location>
        <begin position="12"/>
        <end position="33"/>
    </location>
</feature>
<protein>
    <recommendedName>
        <fullName evidence="4">Phage holin family protein</fullName>
    </recommendedName>
</protein>
<accession>A0ABQ2GZV2</accession>
<name>A0ABQ2GZV2_9PSED</name>
<keyword evidence="1" id="KW-1133">Transmembrane helix</keyword>
<dbReference type="Proteomes" id="UP000616499">
    <property type="component" value="Unassembled WGS sequence"/>
</dbReference>
<organism evidence="2 3">
    <name type="scientific">Pseudomonas asuensis</name>
    <dbReference type="NCBI Taxonomy" id="1825787"/>
    <lineage>
        <taxon>Bacteria</taxon>
        <taxon>Pseudomonadati</taxon>
        <taxon>Pseudomonadota</taxon>
        <taxon>Gammaproteobacteria</taxon>
        <taxon>Pseudomonadales</taxon>
        <taxon>Pseudomonadaceae</taxon>
        <taxon>Pseudomonas</taxon>
    </lineage>
</organism>
<evidence type="ECO:0000313" key="2">
    <source>
        <dbReference type="EMBL" id="GGM19729.1"/>
    </source>
</evidence>
<evidence type="ECO:0008006" key="4">
    <source>
        <dbReference type="Google" id="ProtNLM"/>
    </source>
</evidence>
<proteinExistence type="predicted"/>
<evidence type="ECO:0000313" key="3">
    <source>
        <dbReference type="Proteomes" id="UP000616499"/>
    </source>
</evidence>
<evidence type="ECO:0000256" key="1">
    <source>
        <dbReference type="SAM" id="Phobius"/>
    </source>
</evidence>
<feature type="transmembrane region" description="Helical" evidence="1">
    <location>
        <begin position="63"/>
        <end position="83"/>
    </location>
</feature>
<gene>
    <name evidence="2" type="ORF">GCM10009425_33250</name>
</gene>
<dbReference type="EMBL" id="BMNW01000007">
    <property type="protein sequence ID" value="GGM19729.1"/>
    <property type="molecule type" value="Genomic_DNA"/>
</dbReference>
<sequence>MARKLTSGLKIAIVIAIGCAIIFAILGGVNYGYTLSNAILFAAFGVVLGAIGAPLIEPKAFSYPISWQVFFSILSCLLIAFHLQVGPEGYALATIFGAVLGYTAPIWVKHVQGP</sequence>
<keyword evidence="3" id="KW-1185">Reference proteome</keyword>
<keyword evidence="1" id="KW-0472">Membrane</keyword>
<reference evidence="3" key="1">
    <citation type="journal article" date="2019" name="Int. J. Syst. Evol. Microbiol.">
        <title>The Global Catalogue of Microorganisms (GCM) 10K type strain sequencing project: providing services to taxonomists for standard genome sequencing and annotation.</title>
        <authorList>
            <consortium name="The Broad Institute Genomics Platform"/>
            <consortium name="The Broad Institute Genome Sequencing Center for Infectious Disease"/>
            <person name="Wu L."/>
            <person name="Ma J."/>
        </authorList>
    </citation>
    <scope>NUCLEOTIDE SEQUENCE [LARGE SCALE GENOMIC DNA]</scope>
    <source>
        <strain evidence="3">JCM 13501</strain>
    </source>
</reference>
<dbReference type="RefSeq" id="WP_188867239.1">
    <property type="nucleotide sequence ID" value="NZ_BMNW01000007.1"/>
</dbReference>
<feature type="transmembrane region" description="Helical" evidence="1">
    <location>
        <begin position="89"/>
        <end position="108"/>
    </location>
</feature>
<comment type="caution">
    <text evidence="2">The sequence shown here is derived from an EMBL/GenBank/DDBJ whole genome shotgun (WGS) entry which is preliminary data.</text>
</comment>